<dbReference type="InterPro" id="IPR036396">
    <property type="entry name" value="Cyt_P450_sf"/>
</dbReference>
<comment type="similarity">
    <text evidence="1 7">Belongs to the cytochrome P450 family.</text>
</comment>
<accession>A0A3B6QLR7</accession>
<keyword evidence="8" id="KW-0732">Signal</keyword>
<evidence type="ECO:0000256" key="8">
    <source>
        <dbReference type="SAM" id="SignalP"/>
    </source>
</evidence>
<dbReference type="Gene3D" id="1.10.630.10">
    <property type="entry name" value="Cytochrome P450"/>
    <property type="match status" value="1"/>
</dbReference>
<dbReference type="GO" id="GO:0004497">
    <property type="term" value="F:monooxygenase activity"/>
    <property type="evidence" value="ECO:0007669"/>
    <property type="project" value="UniProtKB-KW"/>
</dbReference>
<dbReference type="PROSITE" id="PS00086">
    <property type="entry name" value="CYTOCHROME_P450"/>
    <property type="match status" value="1"/>
</dbReference>
<keyword evidence="4" id="KW-0472">Membrane</keyword>
<evidence type="ECO:0000256" key="1">
    <source>
        <dbReference type="ARBA" id="ARBA00010617"/>
    </source>
</evidence>
<dbReference type="PRINTS" id="PR00385">
    <property type="entry name" value="P450"/>
</dbReference>
<dbReference type="Proteomes" id="UP000019116">
    <property type="component" value="Chromosome 6D"/>
</dbReference>
<keyword evidence="5 6" id="KW-0408">Iron</keyword>
<dbReference type="Pfam" id="PF00067">
    <property type="entry name" value="p450"/>
    <property type="match status" value="2"/>
</dbReference>
<dbReference type="EnsemblPlants" id="TraesCS6D02G303800.1">
    <property type="protein sequence ID" value="TraesCS6D02G303800.1"/>
    <property type="gene ID" value="TraesCS6D02G303800"/>
</dbReference>
<dbReference type="InterPro" id="IPR001128">
    <property type="entry name" value="Cyt_P450"/>
</dbReference>
<keyword evidence="4" id="KW-1133">Transmembrane helix</keyword>
<keyword evidence="10" id="KW-1185">Reference proteome</keyword>
<dbReference type="PANTHER" id="PTHR47955">
    <property type="entry name" value="CYTOCHROME P450 FAMILY 71 PROTEIN"/>
    <property type="match status" value="1"/>
</dbReference>
<protein>
    <recommendedName>
        <fullName evidence="11">Cytochrome P450</fullName>
    </recommendedName>
</protein>
<evidence type="ECO:0000256" key="5">
    <source>
        <dbReference type="ARBA" id="ARBA00023004"/>
    </source>
</evidence>
<keyword evidence="7" id="KW-0503">Monooxygenase</keyword>
<dbReference type="Gramene" id="TraesCAD_scaffold_079547_01G000100.1">
    <property type="protein sequence ID" value="TraesCAD_scaffold_079547_01G000100.1"/>
    <property type="gene ID" value="TraesCAD_scaffold_079547_01G000100"/>
</dbReference>
<keyword evidence="2" id="KW-0812">Transmembrane</keyword>
<evidence type="ECO:0000256" key="7">
    <source>
        <dbReference type="RuleBase" id="RU000461"/>
    </source>
</evidence>
<dbReference type="Gramene" id="TraesROB_scaffold_070846_01G000100.1">
    <property type="protein sequence ID" value="TraesROB_scaffold_070846_01G000100.1"/>
    <property type="gene ID" value="TraesROB_scaffold_070846_01G000100"/>
</dbReference>
<sequence>MEHFTLPYNYHFGLCLFLALLLHAVLRAKKPRPRLPPGPWQLPVTGSLHHLLRGLPHRTMRDLSLRHGPLMLLRVCERVAIVVSSAKAAREIYRGNEAAFSERLSSPGIDELCRHGQGIVFAPYGDHWRLLRRILMTELLSARRVEAFRRICEEEAARLVSSLRATSDGRLVNIDERLDEFMTDSAVRAIFGDRLPDRAAFLKIVKQGVGLSSLFDLRDLFPSSRLARLLPRSGRAERQRQDTFRLMDNILKTQEERRMGRDGDDEQDMVDVLLRIQKEGNMRVSLSDGVIRALLIDVFGAALDTTTTILQWAMAELMSNPRVMQRVQSEADYVLARHATVQEASLKSMHYLKVVIKETLRLHPPASLFPKVDPKYWYETKRFMPERFEGNGVADFRGLDFEFTPFGVGRRICPGIDFAYANVEIAMASLIYHFDWELPPRVDPREIDMTEVFGATVRRKAELFLHPVPRIPL</sequence>
<evidence type="ECO:0000313" key="10">
    <source>
        <dbReference type="Proteomes" id="UP000019116"/>
    </source>
</evidence>
<dbReference type="PRINTS" id="PR00463">
    <property type="entry name" value="EP450I"/>
</dbReference>
<dbReference type="Gramene" id="TraesMAC6D03G03767440.1">
    <property type="protein sequence ID" value="TraesMAC6D03G03767440.1"/>
    <property type="gene ID" value="TraesMAC6D03G03767440"/>
</dbReference>
<dbReference type="Gramene" id="TraesCLE_scaffold_065565_01G000100.1">
    <property type="protein sequence ID" value="TraesCLE_scaffold_065565_01G000100.1"/>
    <property type="gene ID" value="TraesCLE_scaffold_065565_01G000100"/>
</dbReference>
<feature type="binding site" description="axial binding residue" evidence="6">
    <location>
        <position position="413"/>
    </location>
    <ligand>
        <name>heme</name>
        <dbReference type="ChEBI" id="CHEBI:30413"/>
    </ligand>
    <ligandPart>
        <name>Fe</name>
        <dbReference type="ChEBI" id="CHEBI:18248"/>
    </ligandPart>
</feature>
<dbReference type="AlphaFoldDB" id="A0A3B6QLR7"/>
<feature type="signal peptide" evidence="8">
    <location>
        <begin position="1"/>
        <end position="28"/>
    </location>
</feature>
<dbReference type="STRING" id="4565.A0A3B6QLR7"/>
<dbReference type="InterPro" id="IPR002401">
    <property type="entry name" value="Cyt_P450_E_grp-I"/>
</dbReference>
<dbReference type="GO" id="GO:0005506">
    <property type="term" value="F:iron ion binding"/>
    <property type="evidence" value="ECO:0007669"/>
    <property type="project" value="InterPro"/>
</dbReference>
<dbReference type="Gramene" id="TraesCS6D02G303800.1">
    <property type="protein sequence ID" value="TraesCS6D02G303800.1"/>
    <property type="gene ID" value="TraesCS6D02G303800"/>
</dbReference>
<evidence type="ECO:0000313" key="9">
    <source>
        <dbReference type="EnsemblPlants" id="TraesCS6D02G303800.1"/>
    </source>
</evidence>
<dbReference type="GO" id="GO:0016705">
    <property type="term" value="F:oxidoreductase activity, acting on paired donors, with incorporation or reduction of molecular oxygen"/>
    <property type="evidence" value="ECO:0007669"/>
    <property type="project" value="InterPro"/>
</dbReference>
<keyword evidence="7" id="KW-0560">Oxidoreductase</keyword>
<dbReference type="Gramene" id="TraesCS6D03G0710100.1">
    <property type="protein sequence ID" value="TraesCS6D03G0710100.1.CDS"/>
    <property type="gene ID" value="TraesCS6D03G0710100"/>
</dbReference>
<organism evidence="9">
    <name type="scientific">Triticum aestivum</name>
    <name type="common">Wheat</name>
    <dbReference type="NCBI Taxonomy" id="4565"/>
    <lineage>
        <taxon>Eukaryota</taxon>
        <taxon>Viridiplantae</taxon>
        <taxon>Streptophyta</taxon>
        <taxon>Embryophyta</taxon>
        <taxon>Tracheophyta</taxon>
        <taxon>Spermatophyta</taxon>
        <taxon>Magnoliopsida</taxon>
        <taxon>Liliopsida</taxon>
        <taxon>Poales</taxon>
        <taxon>Poaceae</taxon>
        <taxon>BOP clade</taxon>
        <taxon>Pooideae</taxon>
        <taxon>Triticodae</taxon>
        <taxon>Triticeae</taxon>
        <taxon>Triticinae</taxon>
        <taxon>Triticum</taxon>
    </lineage>
</organism>
<keyword evidence="6 7" id="KW-0349">Heme</keyword>
<dbReference type="Gramene" id="TraesRN6D0100748000.1">
    <property type="protein sequence ID" value="TraesRN6D0100748000.1"/>
    <property type="gene ID" value="TraesRN6D0100748000"/>
</dbReference>
<dbReference type="SMR" id="A0A3B6QLR7"/>
<evidence type="ECO:0000256" key="3">
    <source>
        <dbReference type="ARBA" id="ARBA00022723"/>
    </source>
</evidence>
<dbReference type="PANTHER" id="PTHR47955:SF21">
    <property type="entry name" value="OS06G0642300 PROTEIN"/>
    <property type="match status" value="1"/>
</dbReference>
<reference evidence="9" key="1">
    <citation type="submission" date="2018-08" db="EMBL/GenBank/DDBJ databases">
        <authorList>
            <person name="Rossello M."/>
        </authorList>
    </citation>
    <scope>NUCLEOTIDE SEQUENCE [LARGE SCALE GENOMIC DNA]</scope>
    <source>
        <strain evidence="9">cv. Chinese Spring</strain>
    </source>
</reference>
<dbReference type="PaxDb" id="4565-Traes_6DL_81189F084.1"/>
<proteinExistence type="inferred from homology"/>
<dbReference type="Gramene" id="TraesWEE_scaffold_092954_01G000100.1">
    <property type="protein sequence ID" value="TraesWEE_scaffold_092954_01G000100.1"/>
    <property type="gene ID" value="TraesWEE_scaffold_092954_01G000100"/>
</dbReference>
<dbReference type="Gramene" id="TraesSYM6D03G03717160.1">
    <property type="protein sequence ID" value="TraesSYM6D03G03717160.1"/>
    <property type="gene ID" value="TraesSYM6D03G03717160"/>
</dbReference>
<dbReference type="SUPFAM" id="SSF48264">
    <property type="entry name" value="Cytochrome P450"/>
    <property type="match status" value="1"/>
</dbReference>
<dbReference type="OMA" id="NVEIAMA"/>
<comment type="cofactor">
    <cofactor evidence="6">
        <name>heme</name>
        <dbReference type="ChEBI" id="CHEBI:30413"/>
    </cofactor>
</comment>
<dbReference type="InterPro" id="IPR017972">
    <property type="entry name" value="Cyt_P450_CS"/>
</dbReference>
<feature type="chain" id="PRO_5043179693" description="Cytochrome P450" evidence="8">
    <location>
        <begin position="29"/>
        <end position="473"/>
    </location>
</feature>
<name>A0A3B6QLR7_WHEAT</name>
<evidence type="ECO:0000256" key="6">
    <source>
        <dbReference type="PIRSR" id="PIRSR602401-1"/>
    </source>
</evidence>
<keyword evidence="3 6" id="KW-0479">Metal-binding</keyword>
<dbReference type="GO" id="GO:0020037">
    <property type="term" value="F:heme binding"/>
    <property type="evidence" value="ECO:0007669"/>
    <property type="project" value="InterPro"/>
</dbReference>
<dbReference type="OrthoDB" id="1470350at2759"/>
<dbReference type="Gramene" id="TraesLAC6D03G03719790.1">
    <property type="protein sequence ID" value="TraesLAC6D03G03719790.1"/>
    <property type="gene ID" value="TraesLAC6D03G03719790"/>
</dbReference>
<evidence type="ECO:0000256" key="4">
    <source>
        <dbReference type="ARBA" id="ARBA00022989"/>
    </source>
</evidence>
<evidence type="ECO:0008006" key="11">
    <source>
        <dbReference type="Google" id="ProtNLM"/>
    </source>
</evidence>
<reference evidence="9" key="2">
    <citation type="submission" date="2018-10" db="UniProtKB">
        <authorList>
            <consortium name="EnsemblPlants"/>
        </authorList>
    </citation>
    <scope>IDENTIFICATION</scope>
</reference>
<evidence type="ECO:0000256" key="2">
    <source>
        <dbReference type="ARBA" id="ARBA00022692"/>
    </source>
</evidence>